<name>A0A6G0W7U7_9STRA</name>
<evidence type="ECO:0000313" key="4">
    <source>
        <dbReference type="EMBL" id="KAF0722250.1"/>
    </source>
</evidence>
<evidence type="ECO:0000256" key="1">
    <source>
        <dbReference type="ARBA" id="ARBA00008511"/>
    </source>
</evidence>
<feature type="region of interest" description="Disordered" evidence="2">
    <location>
        <begin position="403"/>
        <end position="435"/>
    </location>
</feature>
<dbReference type="PANTHER" id="PTHR22997:SF0">
    <property type="entry name" value="PIH1 DOMAIN-CONTAINING PROTEIN 1"/>
    <property type="match status" value="1"/>
</dbReference>
<feature type="compositionally biased region" description="Basic and acidic residues" evidence="2">
    <location>
        <begin position="403"/>
        <end position="432"/>
    </location>
</feature>
<dbReference type="EMBL" id="VJMJ01000341">
    <property type="protein sequence ID" value="KAF0722250.1"/>
    <property type="molecule type" value="Genomic_DNA"/>
</dbReference>
<dbReference type="InterPro" id="IPR012981">
    <property type="entry name" value="PIH1_N"/>
</dbReference>
<organism evidence="4 5">
    <name type="scientific">Aphanomyces euteiches</name>
    <dbReference type="NCBI Taxonomy" id="100861"/>
    <lineage>
        <taxon>Eukaryota</taxon>
        <taxon>Sar</taxon>
        <taxon>Stramenopiles</taxon>
        <taxon>Oomycota</taxon>
        <taxon>Saprolegniomycetes</taxon>
        <taxon>Saprolegniales</taxon>
        <taxon>Verrucalvaceae</taxon>
        <taxon>Aphanomyces</taxon>
    </lineage>
</organism>
<comment type="similarity">
    <text evidence="1">Belongs to the PIH1 family.</text>
</comment>
<dbReference type="PANTHER" id="PTHR22997">
    <property type="entry name" value="PIH1 DOMAIN-CONTAINING PROTEIN 1"/>
    <property type="match status" value="1"/>
</dbReference>
<dbReference type="Pfam" id="PF08190">
    <property type="entry name" value="PIH1"/>
    <property type="match status" value="1"/>
</dbReference>
<comment type="caution">
    <text evidence="4">The sequence shown here is derived from an EMBL/GenBank/DDBJ whole genome shotgun (WGS) entry which is preliminary data.</text>
</comment>
<dbReference type="GO" id="GO:0005737">
    <property type="term" value="C:cytoplasm"/>
    <property type="evidence" value="ECO:0007669"/>
    <property type="project" value="TreeGrafter"/>
</dbReference>
<feature type="domain" description="PIH1 N-terminal" evidence="3">
    <location>
        <begin position="70"/>
        <end position="208"/>
    </location>
</feature>
<dbReference type="InterPro" id="IPR050734">
    <property type="entry name" value="PIH1/Kintoun_subfamily"/>
</dbReference>
<sequence length="501" mass="55262">MDPAMLEQYADWLDNLEKSDPKAYAQFVQEMQAKVQSGEAGNVPSKPEELRFPGNKVMQEAGIVDKKEGIYVDVTPGFVMKTMERKSQTKLFVNICTSEHIQVFSKKKQLDENGEEQEGIHVPLSLGPPHEVVDHAQKTCLAIDVAVNPAVLEDCNTDPTFRNFVCELALEYLAQKYKFECDPQYKLPKLTYRGTLPPPRHYIRKTQTPVIQEVSRPTPVAPPKELATPTLRLFENSLDVKCTAVPACEGGPAVSPVSLANAPANLVAQIQLTAIVTAADIDVQANAEYIVVSASGHHDIAKYLPYPVQVENVSAALSGTLLTIHLPVDKSWAAKTDAADVGSSPWMLAQAVAQDTPVPQRAADRFHVGSVEPKSTSQTPIQEDEVLPEDRFHQRDMMSMHILDQRRRDKEQKAEKAAAEHAARKAEAERKQAASAAAGKTWAEMYPNEPETTFVDLAEMLNPKPAPILASQTAQAVANHWKQDKQAVQHLKSSLAFELLE</sequence>
<evidence type="ECO:0000256" key="2">
    <source>
        <dbReference type="SAM" id="MobiDB-lite"/>
    </source>
</evidence>
<evidence type="ECO:0000259" key="3">
    <source>
        <dbReference type="Pfam" id="PF08190"/>
    </source>
</evidence>
<reference evidence="4 5" key="1">
    <citation type="submission" date="2019-07" db="EMBL/GenBank/DDBJ databases">
        <title>Genomics analysis of Aphanomyces spp. identifies a new class of oomycete effector associated with host adaptation.</title>
        <authorList>
            <person name="Gaulin E."/>
        </authorList>
    </citation>
    <scope>NUCLEOTIDE SEQUENCE [LARGE SCALE GENOMIC DNA]</scope>
    <source>
        <strain evidence="4 5">ATCC 201684</strain>
    </source>
</reference>
<accession>A0A6G0W7U7</accession>
<dbReference type="VEuPathDB" id="FungiDB:AeMF1_012738"/>
<dbReference type="AlphaFoldDB" id="A0A6G0W7U7"/>
<dbReference type="Proteomes" id="UP000481153">
    <property type="component" value="Unassembled WGS sequence"/>
</dbReference>
<gene>
    <name evidence="4" type="ORF">Ae201684_018582</name>
</gene>
<proteinExistence type="inferred from homology"/>
<evidence type="ECO:0000313" key="5">
    <source>
        <dbReference type="Proteomes" id="UP000481153"/>
    </source>
</evidence>
<keyword evidence="5" id="KW-1185">Reference proteome</keyword>
<dbReference type="CDD" id="cd00298">
    <property type="entry name" value="ACD_sHsps_p23-like"/>
    <property type="match status" value="1"/>
</dbReference>
<protein>
    <recommendedName>
        <fullName evidence="3">PIH1 N-terminal domain-containing protein</fullName>
    </recommendedName>
</protein>